<name>A0A1X1CNV9_9GAMM</name>
<proteinExistence type="predicted"/>
<gene>
    <name evidence="1" type="ORF">HA51_23950</name>
</gene>
<dbReference type="EMBL" id="MLFR01000039">
    <property type="protein sequence ID" value="ORM66098.1"/>
    <property type="molecule type" value="Genomic_DNA"/>
</dbReference>
<dbReference type="Proteomes" id="UP000193558">
    <property type="component" value="Unassembled WGS sequence"/>
</dbReference>
<organism evidence="1 2">
    <name type="scientific">Pantoea rwandensis</name>
    <dbReference type="NCBI Taxonomy" id="1076550"/>
    <lineage>
        <taxon>Bacteria</taxon>
        <taxon>Pseudomonadati</taxon>
        <taxon>Pseudomonadota</taxon>
        <taxon>Gammaproteobacteria</taxon>
        <taxon>Enterobacterales</taxon>
        <taxon>Erwiniaceae</taxon>
        <taxon>Pantoea</taxon>
    </lineage>
</organism>
<reference evidence="1 2" key="1">
    <citation type="journal article" date="2017" name="Antonie Van Leeuwenhoek">
        <title>Phylogenomic resolution of the bacterial genus Pantoea and its relationship with Erwinia and Tatumella.</title>
        <authorList>
            <person name="Palmer M."/>
            <person name="Steenkamp E.T."/>
            <person name="Coetzee M.P."/>
            <person name="Chan W.Y."/>
            <person name="van Zyl E."/>
            <person name="De Maayer P."/>
            <person name="Coutinho T.A."/>
            <person name="Blom J."/>
            <person name="Smits T.H."/>
            <person name="Duffy B."/>
            <person name="Venter S.N."/>
        </authorList>
    </citation>
    <scope>NUCLEOTIDE SEQUENCE [LARGE SCALE GENOMIC DNA]</scope>
    <source>
        <strain evidence="1 2">LMG 26275</strain>
    </source>
</reference>
<evidence type="ECO:0000313" key="1">
    <source>
        <dbReference type="EMBL" id="ORM66098.1"/>
    </source>
</evidence>
<sequence length="268" mass="30883">MSNEGNIANSLAVAISKHCAAFEESDEFNSMVKEHVKSLYEKAIKDTFKWGKFPDSVQKALESALPSNISEMVDLPRYNLLLAREMAEQWEANAISENLVTQMQSLVYQFVKEDQTPKYIKASVLWSAYCEQYQDEAAEDGWERPEVVIEDDRDGFFYIGFEKEEPSSSLSRFSVSKAKDRAYQCETYLGFYRKSERDENRKSSHAEHDGFPVYSLHNGKLEYSDVLGKKPVQFRTKFEKLVGALYYGGSFLLLDSTDADDIYYEKER</sequence>
<accession>A0A1X1CNV9</accession>
<dbReference type="OrthoDB" id="6507185at2"/>
<dbReference type="RefSeq" id="WP_084937827.1">
    <property type="nucleotide sequence ID" value="NZ_MLFR01000039.1"/>
</dbReference>
<evidence type="ECO:0000313" key="2">
    <source>
        <dbReference type="Proteomes" id="UP000193558"/>
    </source>
</evidence>
<protein>
    <submittedName>
        <fullName evidence="1">Uncharacterized protein</fullName>
    </submittedName>
</protein>
<comment type="caution">
    <text evidence="1">The sequence shown here is derived from an EMBL/GenBank/DDBJ whole genome shotgun (WGS) entry which is preliminary data.</text>
</comment>
<dbReference type="AlphaFoldDB" id="A0A1X1CNV9"/>